<sequence>MALCSRLRHCELAVADYVTASGMGAAAAYGVAAVLWPRPGRAYALRKLEGLACCR</sequence>
<keyword evidence="3" id="KW-1185">Reference proteome</keyword>
<keyword evidence="1" id="KW-1133">Transmembrane helix</keyword>
<evidence type="ECO:0000313" key="3">
    <source>
        <dbReference type="Proteomes" id="UP001154322"/>
    </source>
</evidence>
<dbReference type="EMBL" id="CALYLO010000009">
    <property type="protein sequence ID" value="CAH8248190.1"/>
    <property type="molecule type" value="Genomic_DNA"/>
</dbReference>
<keyword evidence="1" id="KW-0812">Transmembrane</keyword>
<feature type="transmembrane region" description="Helical" evidence="1">
    <location>
        <begin position="17"/>
        <end position="37"/>
    </location>
</feature>
<protein>
    <submittedName>
        <fullName evidence="2">Uncharacterized protein</fullName>
    </submittedName>
</protein>
<gene>
    <name evidence="2" type="ORF">WJ0W_005448</name>
</gene>
<organism evidence="2 3">
    <name type="scientific">Paenibacillus melissococcoides</name>
    <dbReference type="NCBI Taxonomy" id="2912268"/>
    <lineage>
        <taxon>Bacteria</taxon>
        <taxon>Bacillati</taxon>
        <taxon>Bacillota</taxon>
        <taxon>Bacilli</taxon>
        <taxon>Bacillales</taxon>
        <taxon>Paenibacillaceae</taxon>
        <taxon>Paenibacillus</taxon>
    </lineage>
</organism>
<name>A0ABM9G935_9BACL</name>
<comment type="caution">
    <text evidence="2">The sequence shown here is derived from an EMBL/GenBank/DDBJ whole genome shotgun (WGS) entry which is preliminary data.</text>
</comment>
<dbReference type="RefSeq" id="WP_213428961.1">
    <property type="nucleotide sequence ID" value="NZ_CALYRE010000008.1"/>
</dbReference>
<accession>A0ABM9G935</accession>
<keyword evidence="1" id="KW-0472">Membrane</keyword>
<proteinExistence type="predicted"/>
<reference evidence="2" key="1">
    <citation type="submission" date="2022-06" db="EMBL/GenBank/DDBJ databases">
        <authorList>
            <person name="Dietemann V."/>
            <person name="Ory F."/>
            <person name="Dainat B."/>
            <person name="Oberhansli S."/>
        </authorList>
    </citation>
    <scope>NUCLEOTIDE SEQUENCE</scope>
    <source>
        <strain evidence="2">Ena-SAMPLE-TAB-26-04-2022-14:26:32:270-5432</strain>
    </source>
</reference>
<dbReference type="Proteomes" id="UP001154322">
    <property type="component" value="Unassembled WGS sequence"/>
</dbReference>
<evidence type="ECO:0000256" key="1">
    <source>
        <dbReference type="SAM" id="Phobius"/>
    </source>
</evidence>
<evidence type="ECO:0000313" key="2">
    <source>
        <dbReference type="EMBL" id="CAH8248190.1"/>
    </source>
</evidence>